<feature type="coiled-coil region" evidence="1">
    <location>
        <begin position="157"/>
        <end position="184"/>
    </location>
</feature>
<feature type="transmembrane region" description="Helical" evidence="2">
    <location>
        <begin position="131"/>
        <end position="151"/>
    </location>
</feature>
<sequence>MKKFTLLLPLLFGVFFCLQAQEGSTSEKSLNSGTIESQFEYIYEVSNNFQEYEVVKKANLEKLKSNILDSLRTMRVQVSDLKNAQITKTDSIQAITQSLNEALEEKEAAIEAKESFSFLGINIQKTVYSSMMWTLVTVLAGFLAFFSLQYFRSFSKIKKAKKDLEEVQEEFDQHRKNTLERERKLKRELIDAQMGKN</sequence>
<feature type="chain" id="PRO_5046343862" description="tRNA (Guanine-N1)-methyltransferase" evidence="3">
    <location>
        <begin position="21"/>
        <end position="197"/>
    </location>
</feature>
<evidence type="ECO:0000313" key="5">
    <source>
        <dbReference type="Proteomes" id="UP001338309"/>
    </source>
</evidence>
<dbReference type="Proteomes" id="UP001338309">
    <property type="component" value="Unassembled WGS sequence"/>
</dbReference>
<feature type="signal peptide" evidence="3">
    <location>
        <begin position="1"/>
        <end position="20"/>
    </location>
</feature>
<gene>
    <name evidence="4" type="ORF">Aconfl_26310</name>
</gene>
<keyword evidence="2" id="KW-1133">Transmembrane helix</keyword>
<name>A0ABQ6PQI0_9BACT</name>
<keyword evidence="5" id="KW-1185">Reference proteome</keyword>
<proteinExistence type="predicted"/>
<reference evidence="4 5" key="1">
    <citation type="submission" date="2023-08" db="EMBL/GenBank/DDBJ databases">
        <title>Draft genome sequence of Algoriphagus confluentis.</title>
        <authorList>
            <person name="Takatani N."/>
            <person name="Hosokawa M."/>
            <person name="Sawabe T."/>
        </authorList>
    </citation>
    <scope>NUCLEOTIDE SEQUENCE [LARGE SCALE GENOMIC DNA]</scope>
    <source>
        <strain evidence="4 5">NBRC 111222</strain>
    </source>
</reference>
<comment type="caution">
    <text evidence="4">The sequence shown here is derived from an EMBL/GenBank/DDBJ whole genome shotgun (WGS) entry which is preliminary data.</text>
</comment>
<dbReference type="EMBL" id="BTPD01000008">
    <property type="protein sequence ID" value="GMQ29988.1"/>
    <property type="molecule type" value="Genomic_DNA"/>
</dbReference>
<evidence type="ECO:0000256" key="3">
    <source>
        <dbReference type="SAM" id="SignalP"/>
    </source>
</evidence>
<evidence type="ECO:0000256" key="1">
    <source>
        <dbReference type="SAM" id="Coils"/>
    </source>
</evidence>
<keyword evidence="2" id="KW-0812">Transmembrane</keyword>
<evidence type="ECO:0008006" key="6">
    <source>
        <dbReference type="Google" id="ProtNLM"/>
    </source>
</evidence>
<evidence type="ECO:0000313" key="4">
    <source>
        <dbReference type="EMBL" id="GMQ29988.1"/>
    </source>
</evidence>
<keyword evidence="2" id="KW-0472">Membrane</keyword>
<evidence type="ECO:0000256" key="2">
    <source>
        <dbReference type="SAM" id="Phobius"/>
    </source>
</evidence>
<dbReference type="RefSeq" id="WP_338224699.1">
    <property type="nucleotide sequence ID" value="NZ_BTPD01000008.1"/>
</dbReference>
<protein>
    <recommendedName>
        <fullName evidence="6">tRNA (Guanine-N1)-methyltransferase</fullName>
    </recommendedName>
</protein>
<organism evidence="4 5">
    <name type="scientific">Algoriphagus confluentis</name>
    <dbReference type="NCBI Taxonomy" id="1697556"/>
    <lineage>
        <taxon>Bacteria</taxon>
        <taxon>Pseudomonadati</taxon>
        <taxon>Bacteroidota</taxon>
        <taxon>Cytophagia</taxon>
        <taxon>Cytophagales</taxon>
        <taxon>Cyclobacteriaceae</taxon>
        <taxon>Algoriphagus</taxon>
    </lineage>
</organism>
<keyword evidence="1" id="KW-0175">Coiled coil</keyword>
<keyword evidence="3" id="KW-0732">Signal</keyword>
<accession>A0ABQ6PQI0</accession>